<dbReference type="Proteomes" id="UP000248688">
    <property type="component" value="Chromosome"/>
</dbReference>
<keyword evidence="13" id="KW-1185">Reference proteome</keyword>
<comment type="subcellular location">
    <subcellularLocation>
        <location evidence="1 8">Cell outer membrane</location>
        <topology evidence="1 8">Multi-pass membrane protein</topology>
    </subcellularLocation>
</comment>
<keyword evidence="4 8" id="KW-0812">Transmembrane</keyword>
<reference evidence="12 13" key="1">
    <citation type="submission" date="2018-06" db="EMBL/GenBank/DDBJ databases">
        <title>Echinicola strongylocentroti sp. nov., isolated from a sea urchin Strongylocentrotus intermedius.</title>
        <authorList>
            <person name="Bae S.S."/>
        </authorList>
    </citation>
    <scope>NUCLEOTIDE SEQUENCE [LARGE SCALE GENOMIC DNA]</scope>
    <source>
        <strain evidence="12 13">MEBiC08714</strain>
    </source>
</reference>
<protein>
    <recommendedName>
        <fullName evidence="14">SusC/RagA family TonB-linked outer membrane protein</fullName>
    </recommendedName>
</protein>
<gene>
    <name evidence="12" type="ORF">DN752_01165</name>
</gene>
<dbReference type="InterPro" id="IPR012910">
    <property type="entry name" value="Plug_dom"/>
</dbReference>
<evidence type="ECO:0000256" key="6">
    <source>
        <dbReference type="ARBA" id="ARBA00023136"/>
    </source>
</evidence>
<dbReference type="InterPro" id="IPR037066">
    <property type="entry name" value="Plug_dom_sf"/>
</dbReference>
<dbReference type="KEGG" id="est:DN752_01165"/>
<evidence type="ECO:0000256" key="8">
    <source>
        <dbReference type="PROSITE-ProRule" id="PRU01360"/>
    </source>
</evidence>
<evidence type="ECO:0000256" key="7">
    <source>
        <dbReference type="ARBA" id="ARBA00023237"/>
    </source>
</evidence>
<dbReference type="InterPro" id="IPR036942">
    <property type="entry name" value="Beta-barrel_TonB_sf"/>
</dbReference>
<dbReference type="InterPro" id="IPR039426">
    <property type="entry name" value="TonB-dep_rcpt-like"/>
</dbReference>
<keyword evidence="6 8" id="KW-0472">Membrane</keyword>
<dbReference type="Pfam" id="PF00593">
    <property type="entry name" value="TonB_dep_Rec_b-barrel"/>
    <property type="match status" value="1"/>
</dbReference>
<evidence type="ECO:0000256" key="3">
    <source>
        <dbReference type="ARBA" id="ARBA00022452"/>
    </source>
</evidence>
<dbReference type="Gene3D" id="2.170.130.10">
    <property type="entry name" value="TonB-dependent receptor, plug domain"/>
    <property type="match status" value="1"/>
</dbReference>
<evidence type="ECO:0000313" key="12">
    <source>
        <dbReference type="EMBL" id="AWW28849.1"/>
    </source>
</evidence>
<dbReference type="Pfam" id="PF07715">
    <property type="entry name" value="Plug"/>
    <property type="match status" value="1"/>
</dbReference>
<dbReference type="SUPFAM" id="SSF49464">
    <property type="entry name" value="Carboxypeptidase regulatory domain-like"/>
    <property type="match status" value="1"/>
</dbReference>
<feature type="domain" description="TonB-dependent receptor-like beta-barrel" evidence="10">
    <location>
        <begin position="583"/>
        <end position="1126"/>
    </location>
</feature>
<comment type="similarity">
    <text evidence="8 9">Belongs to the TonB-dependent receptor family.</text>
</comment>
<sequence>MKINLRKRIVILTKHTFRVFLIQVVCLQALLANTSNSQGLADYHVSVDAHKASLVEILTGLEHQTDFRFAYNQKVIQSQQEITLKLDTDLRTVLKKITEQCDFQFRRIDNSIFVTAVNTKGASKVSVEEDRTLKGKVIDAETDEPIVGGTIIVEGGSRGTVTDLDGSFELTVDGEAKRLRVSFLGYESKTIEIGNQNQFTISLSQKEGVLEEVVVVGYGEQKKVNLSGAVDNIGGKSLSALQVNTIGEALLGQLPGVYVDIADGKPGRAAGFNIRGSTSINGGGPLIVIDGVPQTTNDLNNISPHDIEEISVLKDAASTAIYGARASFGVILVTTKRGNEAMSVRYDNYFGFSKPTRVPELYDNPLDYLSINENEFNANIGHNYFTDAQIAYPEQVAADPSLPHATVENIGGRPNLLLGGQVYNYYDLWFRDLTPKQNHRFSVGGKDKKFQYYLSGDFNHEEGALSFKPEKINRYTLRSNITYNVTENLSVFNSTSLVKRDEEHPNQYLYGFTSNVWRFIENSNPMMPEYVEIDGEMIPTDIGFYREFVENQSGIEQTMHDTKSTIGVDWKILSGKLKLHVDGTYQFTNTEKLRWWDNTGPYLSNSFNNRNIVLDYYADAGPSKIYRSRWRTIRNNINAYGTYDTSFGLHNLTVMAGYNQESYNYLYSYADREYPLQVPQHSLNLASGVANVSDDDDKNSSRSVFTRINYNWDGKYLLEINGSYFLSSKFAKENRGHAFIAGSGAWRISEESFFDNIRSTVNNLKLRVSYGSIGNANIGSYDYIPIMGVSQSAYTLEGERVNYTSSPNPKSANFTWETVETMNFGLDATFFRNRLTTTLDIYQRNTDNMLANFRSLPSVFGATVPKENIASLKTQGWELNLGWNDTKKVGKSPFSYGVRFNISDYHSEITDYYNPTNYLADYYPGQQLGEIWGLTTEGYFQTDEEAQNGALLETNSYKAYAAAGTIKFQDVNGDGVINFGERTLDNPGDYKKIGNTTPRYQYGITLNGAWKGVDLNVFFRGVGKRDIYPGAEAVNFWGPYNRKYQVMLQHTVEERWTPDNPDAYFPRPQGYLALGNNDLGVPQTKYLQDASFLRLKNLTVGYTIPSSLTERIKISNIRLYFSGQNLWETTGLHFSLDPEGLSKDPDANESRVGLGTAYPIQRVFSFGLQVKL</sequence>
<evidence type="ECO:0000256" key="5">
    <source>
        <dbReference type="ARBA" id="ARBA00023077"/>
    </source>
</evidence>
<dbReference type="InterPro" id="IPR023997">
    <property type="entry name" value="TonB-dep_OMP_SusC/RagA_CS"/>
</dbReference>
<evidence type="ECO:0000259" key="10">
    <source>
        <dbReference type="Pfam" id="PF00593"/>
    </source>
</evidence>
<dbReference type="SUPFAM" id="SSF56935">
    <property type="entry name" value="Porins"/>
    <property type="match status" value="1"/>
</dbReference>
<dbReference type="AlphaFoldDB" id="A0A2Z4IDB5"/>
<dbReference type="InterPro" id="IPR000531">
    <property type="entry name" value="Beta-barrel_TonB"/>
</dbReference>
<dbReference type="EMBL" id="CP030041">
    <property type="protein sequence ID" value="AWW28849.1"/>
    <property type="molecule type" value="Genomic_DNA"/>
</dbReference>
<proteinExistence type="inferred from homology"/>
<feature type="domain" description="TonB-dependent receptor plug" evidence="11">
    <location>
        <begin position="223"/>
        <end position="330"/>
    </location>
</feature>
<evidence type="ECO:0000256" key="1">
    <source>
        <dbReference type="ARBA" id="ARBA00004571"/>
    </source>
</evidence>
<evidence type="ECO:0008006" key="14">
    <source>
        <dbReference type="Google" id="ProtNLM"/>
    </source>
</evidence>
<dbReference type="RefSeq" id="WP_112782270.1">
    <property type="nucleotide sequence ID" value="NZ_CP030041.1"/>
</dbReference>
<dbReference type="OrthoDB" id="9768177at2"/>
<evidence type="ECO:0000313" key="13">
    <source>
        <dbReference type="Proteomes" id="UP000248688"/>
    </source>
</evidence>
<evidence type="ECO:0000259" key="11">
    <source>
        <dbReference type="Pfam" id="PF07715"/>
    </source>
</evidence>
<dbReference type="InterPro" id="IPR023996">
    <property type="entry name" value="TonB-dep_OMP_SusC/RagA"/>
</dbReference>
<evidence type="ECO:0000256" key="9">
    <source>
        <dbReference type="RuleBase" id="RU003357"/>
    </source>
</evidence>
<dbReference type="PROSITE" id="PS52016">
    <property type="entry name" value="TONB_DEPENDENT_REC_3"/>
    <property type="match status" value="1"/>
</dbReference>
<keyword evidence="3 8" id="KW-1134">Transmembrane beta strand</keyword>
<dbReference type="NCBIfam" id="TIGR04056">
    <property type="entry name" value="OMP_RagA_SusC"/>
    <property type="match status" value="1"/>
</dbReference>
<keyword evidence="7 8" id="KW-0998">Cell outer membrane</keyword>
<dbReference type="Gene3D" id="2.40.170.20">
    <property type="entry name" value="TonB-dependent receptor, beta-barrel domain"/>
    <property type="match status" value="1"/>
</dbReference>
<accession>A0A2Z4IDB5</accession>
<evidence type="ECO:0000256" key="2">
    <source>
        <dbReference type="ARBA" id="ARBA00022448"/>
    </source>
</evidence>
<keyword evidence="5 9" id="KW-0798">TonB box</keyword>
<dbReference type="NCBIfam" id="TIGR04057">
    <property type="entry name" value="SusC_RagA_signa"/>
    <property type="match status" value="1"/>
</dbReference>
<dbReference type="GO" id="GO:0009279">
    <property type="term" value="C:cell outer membrane"/>
    <property type="evidence" value="ECO:0007669"/>
    <property type="project" value="UniProtKB-SubCell"/>
</dbReference>
<dbReference type="Pfam" id="PF13715">
    <property type="entry name" value="CarbopepD_reg_2"/>
    <property type="match status" value="1"/>
</dbReference>
<evidence type="ECO:0000256" key="4">
    <source>
        <dbReference type="ARBA" id="ARBA00022692"/>
    </source>
</evidence>
<dbReference type="Gene3D" id="2.60.40.1120">
    <property type="entry name" value="Carboxypeptidase-like, regulatory domain"/>
    <property type="match status" value="1"/>
</dbReference>
<organism evidence="12 13">
    <name type="scientific">Echinicola strongylocentroti</name>
    <dbReference type="NCBI Taxonomy" id="1795355"/>
    <lineage>
        <taxon>Bacteria</taxon>
        <taxon>Pseudomonadati</taxon>
        <taxon>Bacteroidota</taxon>
        <taxon>Cytophagia</taxon>
        <taxon>Cytophagales</taxon>
        <taxon>Cyclobacteriaceae</taxon>
        <taxon>Echinicola</taxon>
    </lineage>
</organism>
<keyword evidence="2 8" id="KW-0813">Transport</keyword>
<name>A0A2Z4IDB5_9BACT</name>
<dbReference type="InterPro" id="IPR008969">
    <property type="entry name" value="CarboxyPept-like_regulatory"/>
</dbReference>